<evidence type="ECO:0000256" key="7">
    <source>
        <dbReference type="ARBA" id="ARBA00023157"/>
    </source>
</evidence>
<dbReference type="EMBL" id="JASPKZ010008387">
    <property type="protein sequence ID" value="KAJ9579523.1"/>
    <property type="molecule type" value="Genomic_DNA"/>
</dbReference>
<evidence type="ECO:0000256" key="5">
    <source>
        <dbReference type="ARBA" id="ARBA00022530"/>
    </source>
</evidence>
<protein>
    <recommendedName>
        <fullName evidence="10">Protein Wnt</fullName>
    </recommendedName>
</protein>
<reference evidence="11" key="1">
    <citation type="journal article" date="2023" name="IScience">
        <title>Live-bearing cockroach genome reveals convergent evolutionary mechanisms linked to viviparity in insects and beyond.</title>
        <authorList>
            <person name="Fouks B."/>
            <person name="Harrison M.C."/>
            <person name="Mikhailova A.A."/>
            <person name="Marchal E."/>
            <person name="English S."/>
            <person name="Carruthers M."/>
            <person name="Jennings E.C."/>
            <person name="Chiamaka E.L."/>
            <person name="Frigard R.A."/>
            <person name="Pippel M."/>
            <person name="Attardo G.M."/>
            <person name="Benoit J.B."/>
            <person name="Bornberg-Bauer E."/>
            <person name="Tobe S.S."/>
        </authorList>
    </citation>
    <scope>NUCLEOTIDE SEQUENCE</scope>
    <source>
        <strain evidence="11">Stay&amp;Tobe</strain>
    </source>
</reference>
<sequence length="176" mass="20003">VYLSGTGCMGSRYTRDWVLDRTLSLLQHLPPISVGPGLFAAVGSHVVMDPTLICKKTRRLRGRLADICKKEPALLKEISKGVSLGTKECQYQFRNRRWNCTTVRRSLRKVLMKGRKWESFLLPPFPLLTSGEEIPTTLFTWFLNQYSSMQGGILMILVIQVANYTLNVHKNCDSLL</sequence>
<dbReference type="PANTHER" id="PTHR12027:SF72">
    <property type="entry name" value="PROTEIN WNT-6"/>
    <property type="match status" value="1"/>
</dbReference>
<keyword evidence="4" id="KW-0964">Secreted</keyword>
<dbReference type="GO" id="GO:0005109">
    <property type="term" value="F:frizzled binding"/>
    <property type="evidence" value="ECO:0007669"/>
    <property type="project" value="TreeGrafter"/>
</dbReference>
<dbReference type="PANTHER" id="PTHR12027">
    <property type="entry name" value="WNT RELATED"/>
    <property type="match status" value="1"/>
</dbReference>
<evidence type="ECO:0000256" key="10">
    <source>
        <dbReference type="RuleBase" id="RU003500"/>
    </source>
</evidence>
<dbReference type="Proteomes" id="UP001233999">
    <property type="component" value="Unassembled WGS sequence"/>
</dbReference>
<dbReference type="GO" id="GO:0030182">
    <property type="term" value="P:neuron differentiation"/>
    <property type="evidence" value="ECO:0007669"/>
    <property type="project" value="TreeGrafter"/>
</dbReference>
<comment type="function">
    <text evidence="10">Ligand for members of the frizzled family of seven transmembrane receptors.</text>
</comment>
<feature type="non-terminal residue" evidence="11">
    <location>
        <position position="176"/>
    </location>
</feature>
<organism evidence="11 12">
    <name type="scientific">Diploptera punctata</name>
    <name type="common">Pacific beetle cockroach</name>
    <dbReference type="NCBI Taxonomy" id="6984"/>
    <lineage>
        <taxon>Eukaryota</taxon>
        <taxon>Metazoa</taxon>
        <taxon>Ecdysozoa</taxon>
        <taxon>Arthropoda</taxon>
        <taxon>Hexapoda</taxon>
        <taxon>Insecta</taxon>
        <taxon>Pterygota</taxon>
        <taxon>Neoptera</taxon>
        <taxon>Polyneoptera</taxon>
        <taxon>Dictyoptera</taxon>
        <taxon>Blattodea</taxon>
        <taxon>Blaberoidea</taxon>
        <taxon>Blaberidae</taxon>
        <taxon>Diplopterinae</taxon>
        <taxon>Diploptera</taxon>
    </lineage>
</organism>
<keyword evidence="7" id="KW-1015">Disulfide bond</keyword>
<evidence type="ECO:0000313" key="12">
    <source>
        <dbReference type="Proteomes" id="UP001233999"/>
    </source>
</evidence>
<reference evidence="11" key="2">
    <citation type="submission" date="2023-05" db="EMBL/GenBank/DDBJ databases">
        <authorList>
            <person name="Fouks B."/>
        </authorList>
    </citation>
    <scope>NUCLEOTIDE SEQUENCE</scope>
    <source>
        <strain evidence="11">Stay&amp;Tobe</strain>
        <tissue evidence="11">Testes</tissue>
    </source>
</reference>
<keyword evidence="6 10" id="KW-0879">Wnt signaling pathway</keyword>
<gene>
    <name evidence="11" type="ORF">L9F63_004815</name>
</gene>
<evidence type="ECO:0000256" key="2">
    <source>
        <dbReference type="ARBA" id="ARBA00005683"/>
    </source>
</evidence>
<dbReference type="GO" id="GO:0045165">
    <property type="term" value="P:cell fate commitment"/>
    <property type="evidence" value="ECO:0007669"/>
    <property type="project" value="TreeGrafter"/>
</dbReference>
<keyword evidence="5" id="KW-0272">Extracellular matrix</keyword>
<dbReference type="Pfam" id="PF00110">
    <property type="entry name" value="wnt"/>
    <property type="match status" value="1"/>
</dbReference>
<dbReference type="GO" id="GO:0005615">
    <property type="term" value="C:extracellular space"/>
    <property type="evidence" value="ECO:0007669"/>
    <property type="project" value="TreeGrafter"/>
</dbReference>
<name>A0AAD8E716_DIPPU</name>
<keyword evidence="12" id="KW-1185">Reference proteome</keyword>
<evidence type="ECO:0000256" key="1">
    <source>
        <dbReference type="ARBA" id="ARBA00004498"/>
    </source>
</evidence>
<evidence type="ECO:0000256" key="3">
    <source>
        <dbReference type="ARBA" id="ARBA00022473"/>
    </source>
</evidence>
<evidence type="ECO:0000256" key="4">
    <source>
        <dbReference type="ARBA" id="ARBA00022525"/>
    </source>
</evidence>
<comment type="subcellular location">
    <subcellularLocation>
        <location evidence="1 10">Secreted</location>
        <location evidence="1 10">Extracellular space</location>
        <location evidence="1 10">Extracellular matrix</location>
    </subcellularLocation>
</comment>
<feature type="non-terminal residue" evidence="11">
    <location>
        <position position="1"/>
    </location>
</feature>
<proteinExistence type="inferred from homology"/>
<evidence type="ECO:0000313" key="11">
    <source>
        <dbReference type="EMBL" id="KAJ9579523.1"/>
    </source>
</evidence>
<evidence type="ECO:0000256" key="9">
    <source>
        <dbReference type="ARBA" id="ARBA00023288"/>
    </source>
</evidence>
<comment type="similarity">
    <text evidence="2 10">Belongs to the Wnt family.</text>
</comment>
<evidence type="ECO:0000256" key="8">
    <source>
        <dbReference type="ARBA" id="ARBA00023180"/>
    </source>
</evidence>
<comment type="caution">
    <text evidence="11">The sequence shown here is derived from an EMBL/GenBank/DDBJ whole genome shotgun (WGS) entry which is preliminary data.</text>
</comment>
<keyword evidence="9" id="KW-0449">Lipoprotein</keyword>
<evidence type="ECO:0000256" key="6">
    <source>
        <dbReference type="ARBA" id="ARBA00022687"/>
    </source>
</evidence>
<accession>A0AAD8E716</accession>
<dbReference type="GO" id="GO:0005125">
    <property type="term" value="F:cytokine activity"/>
    <property type="evidence" value="ECO:0007669"/>
    <property type="project" value="TreeGrafter"/>
</dbReference>
<keyword evidence="3 10" id="KW-0217">Developmental protein</keyword>
<dbReference type="InterPro" id="IPR005817">
    <property type="entry name" value="Wnt"/>
</dbReference>
<keyword evidence="8" id="KW-0325">Glycoprotein</keyword>
<dbReference type="GO" id="GO:0060070">
    <property type="term" value="P:canonical Wnt signaling pathway"/>
    <property type="evidence" value="ECO:0007669"/>
    <property type="project" value="TreeGrafter"/>
</dbReference>
<dbReference type="AlphaFoldDB" id="A0AAD8E716"/>